<protein>
    <submittedName>
        <fullName evidence="1">Uncharacterized protein</fullName>
    </submittedName>
</protein>
<dbReference type="Proteomes" id="UP000308199">
    <property type="component" value="Unassembled WGS sequence"/>
</dbReference>
<dbReference type="OrthoDB" id="10655559at2759"/>
<evidence type="ECO:0000313" key="2">
    <source>
        <dbReference type="Proteomes" id="UP000308199"/>
    </source>
</evidence>
<gene>
    <name evidence="1" type="ORF">EW145_g5556</name>
</gene>
<evidence type="ECO:0000313" key="1">
    <source>
        <dbReference type="EMBL" id="THH04395.1"/>
    </source>
</evidence>
<sequence>MGWVIARLREPGSTRGKYGWAIAELNDRYQNRYLVLSGPHAKTIKTIREYDRIAYSPDAFEDLRKKNAGRSAQHREEIYDKILHDPSELSTMSSYYGTVAASIGLDAALTI</sequence>
<dbReference type="AlphaFoldDB" id="A0A4S4KZT6"/>
<name>A0A4S4KZT6_9AGAM</name>
<dbReference type="EMBL" id="SGPK01000348">
    <property type="protein sequence ID" value="THH04395.1"/>
    <property type="molecule type" value="Genomic_DNA"/>
</dbReference>
<accession>A0A4S4KZT6</accession>
<reference evidence="1 2" key="1">
    <citation type="submission" date="2019-02" db="EMBL/GenBank/DDBJ databases">
        <title>Genome sequencing of the rare red list fungi Phellinidium pouzarii.</title>
        <authorList>
            <person name="Buettner E."/>
            <person name="Kellner H."/>
        </authorList>
    </citation>
    <scope>NUCLEOTIDE SEQUENCE [LARGE SCALE GENOMIC DNA]</scope>
    <source>
        <strain evidence="1 2">DSM 108285</strain>
    </source>
</reference>
<organism evidence="1 2">
    <name type="scientific">Phellinidium pouzarii</name>
    <dbReference type="NCBI Taxonomy" id="167371"/>
    <lineage>
        <taxon>Eukaryota</taxon>
        <taxon>Fungi</taxon>
        <taxon>Dikarya</taxon>
        <taxon>Basidiomycota</taxon>
        <taxon>Agaricomycotina</taxon>
        <taxon>Agaricomycetes</taxon>
        <taxon>Hymenochaetales</taxon>
        <taxon>Hymenochaetaceae</taxon>
        <taxon>Phellinidium</taxon>
    </lineage>
</organism>
<proteinExistence type="predicted"/>
<comment type="caution">
    <text evidence="1">The sequence shown here is derived from an EMBL/GenBank/DDBJ whole genome shotgun (WGS) entry which is preliminary data.</text>
</comment>
<keyword evidence="2" id="KW-1185">Reference proteome</keyword>